<keyword evidence="1" id="KW-0812">Transmembrane</keyword>
<proteinExistence type="predicted"/>
<name>A0A4R7V4A8_9PSEU</name>
<protein>
    <submittedName>
        <fullName evidence="2">Uncharacterized protein</fullName>
    </submittedName>
</protein>
<comment type="caution">
    <text evidence="2">The sequence shown here is derived from an EMBL/GenBank/DDBJ whole genome shotgun (WGS) entry which is preliminary data.</text>
</comment>
<evidence type="ECO:0000313" key="3">
    <source>
        <dbReference type="Proteomes" id="UP000294927"/>
    </source>
</evidence>
<accession>A0A4R7V4A8</accession>
<dbReference type="AlphaFoldDB" id="A0A4R7V4A8"/>
<keyword evidence="1" id="KW-0472">Membrane</keyword>
<feature type="transmembrane region" description="Helical" evidence="1">
    <location>
        <begin position="20"/>
        <end position="41"/>
    </location>
</feature>
<keyword evidence="1" id="KW-1133">Transmembrane helix</keyword>
<evidence type="ECO:0000313" key="2">
    <source>
        <dbReference type="EMBL" id="TDV44258.1"/>
    </source>
</evidence>
<gene>
    <name evidence="2" type="ORF">CLV71_114168</name>
</gene>
<dbReference type="Proteomes" id="UP000294927">
    <property type="component" value="Unassembled WGS sequence"/>
</dbReference>
<sequence length="50" mass="4968">MLGGTPGAPDAPTGLDGHVRAYSAAIGLLIALAVVTALLCLRRVRTPAAV</sequence>
<reference evidence="2 3" key="1">
    <citation type="submission" date="2019-03" db="EMBL/GenBank/DDBJ databases">
        <title>Genomic Encyclopedia of Archaeal and Bacterial Type Strains, Phase II (KMG-II): from individual species to whole genera.</title>
        <authorList>
            <person name="Goeker M."/>
        </authorList>
    </citation>
    <scope>NUCLEOTIDE SEQUENCE [LARGE SCALE GENOMIC DNA]</scope>
    <source>
        <strain evidence="2 3">DSM 45499</strain>
    </source>
</reference>
<organism evidence="2 3">
    <name type="scientific">Actinophytocola oryzae</name>
    <dbReference type="NCBI Taxonomy" id="502181"/>
    <lineage>
        <taxon>Bacteria</taxon>
        <taxon>Bacillati</taxon>
        <taxon>Actinomycetota</taxon>
        <taxon>Actinomycetes</taxon>
        <taxon>Pseudonocardiales</taxon>
        <taxon>Pseudonocardiaceae</taxon>
    </lineage>
</organism>
<dbReference type="RefSeq" id="WP_166664343.1">
    <property type="nucleotide sequence ID" value="NZ_SOCP01000014.1"/>
</dbReference>
<evidence type="ECO:0000256" key="1">
    <source>
        <dbReference type="SAM" id="Phobius"/>
    </source>
</evidence>
<keyword evidence="3" id="KW-1185">Reference proteome</keyword>
<dbReference type="EMBL" id="SOCP01000014">
    <property type="protein sequence ID" value="TDV44258.1"/>
    <property type="molecule type" value="Genomic_DNA"/>
</dbReference>